<keyword evidence="1" id="KW-0472">Membrane</keyword>
<reference evidence="3" key="1">
    <citation type="journal article" date="2019" name="Int. J. Syst. Evol. Microbiol.">
        <title>The Global Catalogue of Microorganisms (GCM) 10K type strain sequencing project: providing services to taxonomists for standard genome sequencing and annotation.</title>
        <authorList>
            <consortium name="The Broad Institute Genomics Platform"/>
            <consortium name="The Broad Institute Genome Sequencing Center for Infectious Disease"/>
            <person name="Wu L."/>
            <person name="Ma J."/>
        </authorList>
    </citation>
    <scope>NUCLEOTIDE SEQUENCE [LARGE SCALE GENOMIC DNA]</scope>
    <source>
        <strain evidence="3">KCTC 42255</strain>
    </source>
</reference>
<evidence type="ECO:0000256" key="1">
    <source>
        <dbReference type="SAM" id="Phobius"/>
    </source>
</evidence>
<feature type="transmembrane region" description="Helical" evidence="1">
    <location>
        <begin position="37"/>
        <end position="57"/>
    </location>
</feature>
<keyword evidence="1" id="KW-1133">Transmembrane helix</keyword>
<sequence length="58" mass="6928">MDFSNPILTYLIIGISVLYIAFNLWRYKELDANQKRRLTIISVVFVLYVIAKFYRVLL</sequence>
<gene>
    <name evidence="2" type="ORF">ACFSQ0_09320</name>
</gene>
<name>A0ABW5SGE9_9FLAO</name>
<keyword evidence="1" id="KW-0812">Transmembrane</keyword>
<dbReference type="Proteomes" id="UP001597357">
    <property type="component" value="Unassembled WGS sequence"/>
</dbReference>
<organism evidence="2 3">
    <name type="scientific">Mesonia sediminis</name>
    <dbReference type="NCBI Taxonomy" id="1703946"/>
    <lineage>
        <taxon>Bacteria</taxon>
        <taxon>Pseudomonadati</taxon>
        <taxon>Bacteroidota</taxon>
        <taxon>Flavobacteriia</taxon>
        <taxon>Flavobacteriales</taxon>
        <taxon>Flavobacteriaceae</taxon>
        <taxon>Mesonia</taxon>
    </lineage>
</organism>
<evidence type="ECO:0000313" key="3">
    <source>
        <dbReference type="Proteomes" id="UP001597357"/>
    </source>
</evidence>
<feature type="transmembrane region" description="Helical" evidence="1">
    <location>
        <begin position="6"/>
        <end position="25"/>
    </location>
</feature>
<dbReference type="EMBL" id="JBHULZ010000041">
    <property type="protein sequence ID" value="MFD2698189.1"/>
    <property type="molecule type" value="Genomic_DNA"/>
</dbReference>
<comment type="caution">
    <text evidence="2">The sequence shown here is derived from an EMBL/GenBank/DDBJ whole genome shotgun (WGS) entry which is preliminary data.</text>
</comment>
<accession>A0ABW5SGE9</accession>
<dbReference type="RefSeq" id="WP_379047346.1">
    <property type="nucleotide sequence ID" value="NZ_JBHULZ010000041.1"/>
</dbReference>
<proteinExistence type="predicted"/>
<keyword evidence="3" id="KW-1185">Reference proteome</keyword>
<protein>
    <submittedName>
        <fullName evidence="2">Uncharacterized protein</fullName>
    </submittedName>
</protein>
<evidence type="ECO:0000313" key="2">
    <source>
        <dbReference type="EMBL" id="MFD2698189.1"/>
    </source>
</evidence>